<protein>
    <recommendedName>
        <fullName evidence="4">RanBD1 domain-containing protein</fullName>
    </recommendedName>
</protein>
<keyword evidence="3" id="KW-1185">Reference proteome</keyword>
<accession>A0A1Z5JJ63</accession>
<feature type="region of interest" description="Disordered" evidence="1">
    <location>
        <begin position="257"/>
        <end position="286"/>
    </location>
</feature>
<evidence type="ECO:0000313" key="3">
    <source>
        <dbReference type="Proteomes" id="UP000198406"/>
    </source>
</evidence>
<comment type="caution">
    <text evidence="2">The sequence shown here is derived from an EMBL/GenBank/DDBJ whole genome shotgun (WGS) entry which is preliminary data.</text>
</comment>
<dbReference type="AlphaFoldDB" id="A0A1Z5JJ63"/>
<dbReference type="InParanoid" id="A0A1Z5JJ63"/>
<dbReference type="EMBL" id="BDSP01000074">
    <property type="protein sequence ID" value="GAX14060.1"/>
    <property type="molecule type" value="Genomic_DNA"/>
</dbReference>
<evidence type="ECO:0000313" key="2">
    <source>
        <dbReference type="EMBL" id="GAX14060.1"/>
    </source>
</evidence>
<proteinExistence type="predicted"/>
<organism evidence="2 3">
    <name type="scientific">Fistulifera solaris</name>
    <name type="common">Oleaginous diatom</name>
    <dbReference type="NCBI Taxonomy" id="1519565"/>
    <lineage>
        <taxon>Eukaryota</taxon>
        <taxon>Sar</taxon>
        <taxon>Stramenopiles</taxon>
        <taxon>Ochrophyta</taxon>
        <taxon>Bacillariophyta</taxon>
        <taxon>Bacillariophyceae</taxon>
        <taxon>Bacillariophycidae</taxon>
        <taxon>Naviculales</taxon>
        <taxon>Naviculaceae</taxon>
        <taxon>Fistulifera</taxon>
    </lineage>
</organism>
<sequence>MINRRIKEDTTEAPRQWRHFTLEESDSDKNAAGAGAFAEPGVPSMGFSIPSLNPAPLPPAMGFSFAVPANAATTTAKTFVFGAAPAASTAQFTGSAFGDPSASTPSVSGEEVERLENPRKEDLFNIHKDIVSTTDVHEKERLIYKAMRNIGKFKKDIYDATKNTSSVASETTAAPSSGTSATAPMAAHTIATSSSATSSCRFSFGAAAAPAATSTTAPSSSAGFSFGAASDPAASFTTPFSSGGFSFGAAAVPAASSSAQTSPVDNTTAPAKDPAPNHGEPSNENSTAHAVALIQQIADPDWDDIGSFEPVTIYRNENGTWTPLQQKTKLRLQTSKTDSGCHRMVAQNMMGIVAINMRIQSGM</sequence>
<evidence type="ECO:0008006" key="4">
    <source>
        <dbReference type="Google" id="ProtNLM"/>
    </source>
</evidence>
<evidence type="ECO:0000256" key="1">
    <source>
        <dbReference type="SAM" id="MobiDB-lite"/>
    </source>
</evidence>
<name>A0A1Z5JJ63_FISSO</name>
<dbReference type="Proteomes" id="UP000198406">
    <property type="component" value="Unassembled WGS sequence"/>
</dbReference>
<reference evidence="2 3" key="1">
    <citation type="journal article" date="2015" name="Plant Cell">
        <title>Oil accumulation by the oleaginous diatom Fistulifera solaris as revealed by the genome and transcriptome.</title>
        <authorList>
            <person name="Tanaka T."/>
            <person name="Maeda Y."/>
            <person name="Veluchamy A."/>
            <person name="Tanaka M."/>
            <person name="Abida H."/>
            <person name="Marechal E."/>
            <person name="Bowler C."/>
            <person name="Muto M."/>
            <person name="Sunaga Y."/>
            <person name="Tanaka M."/>
            <person name="Yoshino T."/>
            <person name="Taniguchi T."/>
            <person name="Fukuda Y."/>
            <person name="Nemoto M."/>
            <person name="Matsumoto M."/>
            <person name="Wong P.S."/>
            <person name="Aburatani S."/>
            <person name="Fujibuchi W."/>
        </authorList>
    </citation>
    <scope>NUCLEOTIDE SEQUENCE [LARGE SCALE GENOMIC DNA]</scope>
    <source>
        <strain evidence="2 3">JPCC DA0580</strain>
    </source>
</reference>
<gene>
    <name evidence="2" type="ORF">FisN_5Lu020</name>
</gene>